<gene>
    <name evidence="1" type="ORF">A7S51_11175</name>
</gene>
<organism evidence="1">
    <name type="scientific">Salmonella enterica</name>
    <name type="common">Salmonella choleraesuis</name>
    <dbReference type="NCBI Taxonomy" id="28901"/>
    <lineage>
        <taxon>Bacteria</taxon>
        <taxon>Pseudomonadati</taxon>
        <taxon>Pseudomonadota</taxon>
        <taxon>Gammaproteobacteria</taxon>
        <taxon>Enterobacterales</taxon>
        <taxon>Enterobacteriaceae</taxon>
        <taxon>Salmonella</taxon>
    </lineage>
</organism>
<proteinExistence type="predicted"/>
<sequence>MTNDNENILSEEIKPLLLSYFIYREENPYFKKAIDDYFLNIFNTPNATCDDFNYIVNLAAEYIFHELNRIISAIFIRIDSSDVDLANRDIVLELIENEVKYSQLNIDKNTIESIAGFYCVYFLSRNGFEYLLCGRDGRSPIISTIASSIISKYIMAYNDYIYCFLADMIFESGYKFNSDTFNKIADGRKGKRGPIKKNIETKKLVSAITSATVEKYPSASDHKLTQAIQKHLSSKNIDNSYNTIKKWVKEHREKEGTTCNREEPYKGVISLVIP</sequence>
<dbReference type="EMBL" id="MLTE01000006">
    <property type="protein sequence ID" value="OHJ52722.1"/>
    <property type="molecule type" value="Genomic_DNA"/>
</dbReference>
<dbReference type="AlphaFoldDB" id="A0A3F3JB20"/>
<protein>
    <submittedName>
        <fullName evidence="1">Uncharacterized protein</fullName>
    </submittedName>
</protein>
<comment type="caution">
    <text evidence="1">The sequence shown here is derived from an EMBL/GenBank/DDBJ whole genome shotgun (WGS) entry which is preliminary data.</text>
</comment>
<evidence type="ECO:0000313" key="1">
    <source>
        <dbReference type="EMBL" id="OHJ52722.1"/>
    </source>
</evidence>
<name>A0A3F3JB20_SALER</name>
<accession>A0A3F3JB20</accession>
<dbReference type="RefSeq" id="WP_070801655.1">
    <property type="nucleotide sequence ID" value="NZ_MLTE01000006.1"/>
</dbReference>
<reference evidence="1" key="1">
    <citation type="submission" date="2016-09" db="EMBL/GenBank/DDBJ databases">
        <title>Whole genome sequencing of Salmonella enterica.</title>
        <authorList>
            <person name="Bell R."/>
        </authorList>
    </citation>
    <scope>NUCLEOTIDE SEQUENCE [LARGE SCALE GENOMIC DNA]</scope>
    <source>
        <strain evidence="1">CFSAN044929</strain>
    </source>
</reference>
<dbReference type="Proteomes" id="UP000866740">
    <property type="component" value="Unassembled WGS sequence"/>
</dbReference>